<dbReference type="PIRSF" id="PIRSF002070">
    <property type="entry name" value="SSB"/>
    <property type="match status" value="1"/>
</dbReference>
<evidence type="ECO:0000256" key="5">
    <source>
        <dbReference type="SAM" id="MobiDB-lite"/>
    </source>
</evidence>
<evidence type="ECO:0000256" key="3">
    <source>
        <dbReference type="HAMAP-Rule" id="MF_00984"/>
    </source>
</evidence>
<comment type="caution">
    <text evidence="3">Lacks conserved residue(s) required for the propagation of feature annotation.</text>
</comment>
<dbReference type="PANTHER" id="PTHR10302:SF0">
    <property type="entry name" value="SINGLE-STRANDED DNA-BINDING PROTEIN, MITOCHONDRIAL"/>
    <property type="match status" value="1"/>
</dbReference>
<dbReference type="GO" id="GO:0006310">
    <property type="term" value="P:DNA recombination"/>
    <property type="evidence" value="ECO:0007669"/>
    <property type="project" value="UniProtKB-UniRule"/>
</dbReference>
<evidence type="ECO:0000313" key="7">
    <source>
        <dbReference type="Proteomes" id="UP000284395"/>
    </source>
</evidence>
<protein>
    <recommendedName>
        <fullName evidence="3 4">Single-stranded DNA-binding protein</fullName>
        <shortName evidence="3">SSB</shortName>
    </recommendedName>
</protein>
<dbReference type="PROSITE" id="PS50935">
    <property type="entry name" value="SSB"/>
    <property type="match status" value="1"/>
</dbReference>
<dbReference type="AlphaFoldDB" id="A0A420ENV5"/>
<evidence type="ECO:0000256" key="1">
    <source>
        <dbReference type="ARBA" id="ARBA00023125"/>
    </source>
</evidence>
<comment type="caution">
    <text evidence="6">The sequence shown here is derived from an EMBL/GenBank/DDBJ whole genome shotgun (WGS) entry which is preliminary data.</text>
</comment>
<dbReference type="EMBL" id="RAPF01000002">
    <property type="protein sequence ID" value="RKF22353.1"/>
    <property type="molecule type" value="Genomic_DNA"/>
</dbReference>
<evidence type="ECO:0000256" key="2">
    <source>
        <dbReference type="ARBA" id="ARBA00023172"/>
    </source>
</evidence>
<reference evidence="6 7" key="1">
    <citation type="submission" date="2018-09" db="EMBL/GenBank/DDBJ databases">
        <title>Altererythrobacter spongiae sp. nov., isolated from a marine sponge.</title>
        <authorList>
            <person name="Zhuang L."/>
            <person name="Luo L."/>
        </authorList>
    </citation>
    <scope>NUCLEOTIDE SEQUENCE [LARGE SCALE GENOMIC DNA]</scope>
    <source>
        <strain evidence="6 7">HN-Y73</strain>
    </source>
</reference>
<feature type="compositionally biased region" description="Polar residues" evidence="5">
    <location>
        <begin position="115"/>
        <end position="128"/>
    </location>
</feature>
<dbReference type="OrthoDB" id="9809878at2"/>
<dbReference type="GO" id="GO:0003697">
    <property type="term" value="F:single-stranded DNA binding"/>
    <property type="evidence" value="ECO:0007669"/>
    <property type="project" value="UniProtKB-UniRule"/>
</dbReference>
<proteinExistence type="inferred from homology"/>
<evidence type="ECO:0000313" key="6">
    <source>
        <dbReference type="EMBL" id="RKF22353.1"/>
    </source>
</evidence>
<keyword evidence="3" id="KW-0227">DNA damage</keyword>
<dbReference type="NCBIfam" id="TIGR00621">
    <property type="entry name" value="ssb"/>
    <property type="match status" value="1"/>
</dbReference>
<dbReference type="InterPro" id="IPR000424">
    <property type="entry name" value="Primosome_PriB/ssb"/>
</dbReference>
<dbReference type="Pfam" id="PF00436">
    <property type="entry name" value="SSB"/>
    <property type="match status" value="1"/>
</dbReference>
<dbReference type="SUPFAM" id="SSF50249">
    <property type="entry name" value="Nucleic acid-binding proteins"/>
    <property type="match status" value="1"/>
</dbReference>
<keyword evidence="3" id="KW-0234">DNA repair</keyword>
<accession>A0A420ENV5</accession>
<dbReference type="CDD" id="cd04496">
    <property type="entry name" value="SSB_OBF"/>
    <property type="match status" value="1"/>
</dbReference>
<keyword evidence="2 3" id="KW-0233">DNA recombination</keyword>
<dbReference type="GO" id="GO:0006281">
    <property type="term" value="P:DNA repair"/>
    <property type="evidence" value="ECO:0007669"/>
    <property type="project" value="UniProtKB-UniRule"/>
</dbReference>
<comment type="function">
    <text evidence="3">Plays an important role in DNA replication, recombination and repair. Binds to ssDNA and to an array of partner proteins to recruit them to their sites of action during DNA metabolism.</text>
</comment>
<sequence>MQNIVILAGNIGQDPESRTTQGGTNITNFTLATSRPRYSEGKVLRDENGYRVQDTEWHRITVFNGLGKTVQEHCTKGMKVLVRGRIHYTKWTDQQGVERYGCEIIAETVDFLSRKQAQQPDSANRQTGSQGGYDDNLDDDIPF</sequence>
<dbReference type="InterPro" id="IPR011344">
    <property type="entry name" value="ssDNA-bd"/>
</dbReference>
<gene>
    <name evidence="6" type="primary">ssb</name>
    <name evidence="6" type="ORF">D6851_03715</name>
</gene>
<organism evidence="6 7">
    <name type="scientific">Altericroceibacterium spongiae</name>
    <dbReference type="NCBI Taxonomy" id="2320269"/>
    <lineage>
        <taxon>Bacteria</taxon>
        <taxon>Pseudomonadati</taxon>
        <taxon>Pseudomonadota</taxon>
        <taxon>Alphaproteobacteria</taxon>
        <taxon>Sphingomonadales</taxon>
        <taxon>Erythrobacteraceae</taxon>
        <taxon>Altericroceibacterium</taxon>
    </lineage>
</organism>
<keyword evidence="3" id="KW-0235">DNA replication</keyword>
<dbReference type="Gene3D" id="2.40.50.140">
    <property type="entry name" value="Nucleic acid-binding proteins"/>
    <property type="match status" value="1"/>
</dbReference>
<comment type="subunit">
    <text evidence="3">Homotetramer.</text>
</comment>
<name>A0A420ENV5_9SPHN</name>
<dbReference type="PANTHER" id="PTHR10302">
    <property type="entry name" value="SINGLE-STRANDED DNA-BINDING PROTEIN"/>
    <property type="match status" value="1"/>
</dbReference>
<feature type="short sequence motif" description="Important for interaction with partner proteins" evidence="3">
    <location>
        <begin position="138"/>
        <end position="143"/>
    </location>
</feature>
<feature type="region of interest" description="Disordered" evidence="5">
    <location>
        <begin position="114"/>
        <end position="143"/>
    </location>
</feature>
<dbReference type="GO" id="GO:0006260">
    <property type="term" value="P:DNA replication"/>
    <property type="evidence" value="ECO:0007669"/>
    <property type="project" value="UniProtKB-UniRule"/>
</dbReference>
<keyword evidence="7" id="KW-1185">Reference proteome</keyword>
<dbReference type="GO" id="GO:0009295">
    <property type="term" value="C:nucleoid"/>
    <property type="evidence" value="ECO:0007669"/>
    <property type="project" value="TreeGrafter"/>
</dbReference>
<keyword evidence="1 3" id="KW-0238">DNA-binding</keyword>
<dbReference type="RefSeq" id="WP_120323552.1">
    <property type="nucleotide sequence ID" value="NZ_RAPF01000002.1"/>
</dbReference>
<evidence type="ECO:0000256" key="4">
    <source>
        <dbReference type="PIRNR" id="PIRNR002070"/>
    </source>
</evidence>
<dbReference type="HAMAP" id="MF_00984">
    <property type="entry name" value="SSB"/>
    <property type="match status" value="1"/>
</dbReference>
<dbReference type="InterPro" id="IPR012340">
    <property type="entry name" value="NA-bd_OB-fold"/>
</dbReference>
<dbReference type="Proteomes" id="UP000284395">
    <property type="component" value="Unassembled WGS sequence"/>
</dbReference>